<dbReference type="InterPro" id="IPR036388">
    <property type="entry name" value="WH-like_DNA-bd_sf"/>
</dbReference>
<evidence type="ECO:0000259" key="4">
    <source>
        <dbReference type="PROSITE" id="PS50949"/>
    </source>
</evidence>
<keyword evidence="3" id="KW-0804">Transcription</keyword>
<feature type="domain" description="HTH gntR-type" evidence="4">
    <location>
        <begin position="6"/>
        <end position="73"/>
    </location>
</feature>
<evidence type="ECO:0000256" key="2">
    <source>
        <dbReference type="ARBA" id="ARBA00023125"/>
    </source>
</evidence>
<comment type="caution">
    <text evidence="5">The sequence shown here is derived from an EMBL/GenBank/DDBJ whole genome shotgun (WGS) entry which is preliminary data.</text>
</comment>
<dbReference type="Pfam" id="PF00392">
    <property type="entry name" value="GntR"/>
    <property type="match status" value="1"/>
</dbReference>
<keyword evidence="6" id="KW-1185">Reference proteome</keyword>
<evidence type="ECO:0000313" key="6">
    <source>
        <dbReference type="Proteomes" id="UP001138997"/>
    </source>
</evidence>
<dbReference type="PANTHER" id="PTHR43537:SF5">
    <property type="entry name" value="UXU OPERON TRANSCRIPTIONAL REGULATOR"/>
    <property type="match status" value="1"/>
</dbReference>
<dbReference type="InterPro" id="IPR000524">
    <property type="entry name" value="Tscrpt_reg_HTH_GntR"/>
</dbReference>
<dbReference type="InterPro" id="IPR036390">
    <property type="entry name" value="WH_DNA-bd_sf"/>
</dbReference>
<dbReference type="GO" id="GO:0003700">
    <property type="term" value="F:DNA-binding transcription factor activity"/>
    <property type="evidence" value="ECO:0007669"/>
    <property type="project" value="InterPro"/>
</dbReference>
<dbReference type="SUPFAM" id="SSF48008">
    <property type="entry name" value="GntR ligand-binding domain-like"/>
    <property type="match status" value="1"/>
</dbReference>
<dbReference type="AlphaFoldDB" id="A0A9X1NF63"/>
<protein>
    <submittedName>
        <fullName evidence="5">GntR family transcriptional regulator</fullName>
    </submittedName>
</protein>
<dbReference type="InterPro" id="IPR008920">
    <property type="entry name" value="TF_FadR/GntR_C"/>
</dbReference>
<dbReference type="GO" id="GO:0003677">
    <property type="term" value="F:DNA binding"/>
    <property type="evidence" value="ECO:0007669"/>
    <property type="project" value="UniProtKB-KW"/>
</dbReference>
<keyword evidence="1" id="KW-0805">Transcription regulation</keyword>
<gene>
    <name evidence="5" type="ORF">LR394_14850</name>
</gene>
<dbReference type="CDD" id="cd07377">
    <property type="entry name" value="WHTH_GntR"/>
    <property type="match status" value="1"/>
</dbReference>
<dbReference type="Gene3D" id="1.10.10.10">
    <property type="entry name" value="Winged helix-like DNA-binding domain superfamily/Winged helix DNA-binding domain"/>
    <property type="match status" value="1"/>
</dbReference>
<dbReference type="InterPro" id="IPR011711">
    <property type="entry name" value="GntR_C"/>
</dbReference>
<dbReference type="SUPFAM" id="SSF46785">
    <property type="entry name" value="Winged helix' DNA-binding domain"/>
    <property type="match status" value="1"/>
</dbReference>
<name>A0A9X1NF63_9ACTN</name>
<evidence type="ECO:0000256" key="3">
    <source>
        <dbReference type="ARBA" id="ARBA00023163"/>
    </source>
</evidence>
<dbReference type="Gene3D" id="1.20.120.530">
    <property type="entry name" value="GntR ligand-binding domain-like"/>
    <property type="match status" value="1"/>
</dbReference>
<organism evidence="5 6">
    <name type="scientific">Kineosporia babensis</name>
    <dbReference type="NCBI Taxonomy" id="499548"/>
    <lineage>
        <taxon>Bacteria</taxon>
        <taxon>Bacillati</taxon>
        <taxon>Actinomycetota</taxon>
        <taxon>Actinomycetes</taxon>
        <taxon>Kineosporiales</taxon>
        <taxon>Kineosporiaceae</taxon>
        <taxon>Kineosporia</taxon>
    </lineage>
</organism>
<proteinExistence type="predicted"/>
<keyword evidence="2" id="KW-0238">DNA-binding</keyword>
<evidence type="ECO:0000256" key="1">
    <source>
        <dbReference type="ARBA" id="ARBA00023015"/>
    </source>
</evidence>
<evidence type="ECO:0000313" key="5">
    <source>
        <dbReference type="EMBL" id="MCD5312186.1"/>
    </source>
</evidence>
<dbReference type="SMART" id="SM00345">
    <property type="entry name" value="HTH_GNTR"/>
    <property type="match status" value="1"/>
</dbReference>
<accession>A0A9X1NF63</accession>
<dbReference type="PROSITE" id="PS50949">
    <property type="entry name" value="HTH_GNTR"/>
    <property type="match status" value="1"/>
</dbReference>
<dbReference type="PANTHER" id="PTHR43537">
    <property type="entry name" value="TRANSCRIPTIONAL REGULATOR, GNTR FAMILY"/>
    <property type="match status" value="1"/>
</dbReference>
<dbReference type="EMBL" id="JAJOMB010000007">
    <property type="protein sequence ID" value="MCD5312186.1"/>
    <property type="molecule type" value="Genomic_DNA"/>
</dbReference>
<reference evidence="5" key="1">
    <citation type="submission" date="2021-11" db="EMBL/GenBank/DDBJ databases">
        <title>Streptomyces corallinus and Kineosporia corallina sp. nov., two new coral-derived marine actinobacteria.</title>
        <authorList>
            <person name="Buangrab K."/>
            <person name="Sutthacheep M."/>
            <person name="Yeemin T."/>
            <person name="Harunari E."/>
            <person name="Igarashi Y."/>
            <person name="Sripreechasak P."/>
            <person name="Kanchanasin P."/>
            <person name="Tanasupawat S."/>
            <person name="Phongsopitanun W."/>
        </authorList>
    </citation>
    <scope>NUCLEOTIDE SEQUENCE</scope>
    <source>
        <strain evidence="5">JCM 31032</strain>
    </source>
</reference>
<dbReference type="RefSeq" id="WP_231442143.1">
    <property type="nucleotide sequence ID" value="NZ_JAJOMB010000007.1"/>
</dbReference>
<dbReference type="Proteomes" id="UP001138997">
    <property type="component" value="Unassembled WGS sequence"/>
</dbReference>
<dbReference type="Pfam" id="PF07729">
    <property type="entry name" value="FCD"/>
    <property type="match status" value="1"/>
</dbReference>
<sequence length="217" mass="24331">MGLKPRTAHQNVTERLREAILTGELQTGTHLVQSELAAGLEVSVTPVREALRELESQGLVDSDPFRGSTVHQVGLAELQEIHELRRLLTPTAVRERVRTITDDEIDQARALLGDLDPDLPNRVWVETARTVRRVLEGTSTRRNLATILRRLSDVSELYAGLAVHTEAERRSVLDDHHALVRAYADRDAGRVTEIELHRLDEATQRTAAALRHSSKTR</sequence>